<protein>
    <submittedName>
        <fullName evidence="1">Uncharacterized protein</fullName>
    </submittedName>
</protein>
<name>A0AAN7C3K2_9PEZI</name>
<keyword evidence="2" id="KW-1185">Reference proteome</keyword>
<dbReference type="PANTHER" id="PTHR37540:SF5">
    <property type="entry name" value="TRANSCRIPTION FACTOR DOMAIN-CONTAINING PROTEIN"/>
    <property type="match status" value="1"/>
</dbReference>
<sequence>MTVGAGRPGSTSLSPIADTPFIITTSLAKPDPKTRRLIRSHVMRGKNVVISGNIASGLSLYVFGKEGGKPYVVELIYRALTIVKPATEALQDITIDTPQDNLFCFTNLTDHPGILHSMVFAAQAFHDVACGHSYGPLDNPKAVVELTTIAIVSSLAIAAVITRDLATASKHMDGLRMIVELRGGLQSLGPGSLIAHKARVIDLGLAMGLGTDLRFFRDEDISWSPQIARSRTATRFRQLRQAVQGHPQPDPRLLNVWADLCEFSKLVNEATARGAKVTSELSSCLATSVLHRLLRLRCSSDEAPASLHELLRLCMLTYAKILFVKLCGLGRKMTAFAGGLETVLSAWHSSLRASGAKGQMGLLELVLCASVVASVSIFEDAKTKWLAEMLQQNGGAQAAPVDRCGV</sequence>
<gene>
    <name evidence="1" type="ORF">C8A03DRAFT_46987</name>
</gene>
<dbReference type="Proteomes" id="UP001303760">
    <property type="component" value="Unassembled WGS sequence"/>
</dbReference>
<dbReference type="EMBL" id="MU860332">
    <property type="protein sequence ID" value="KAK4234744.1"/>
    <property type="molecule type" value="Genomic_DNA"/>
</dbReference>
<accession>A0AAN7C3K2</accession>
<evidence type="ECO:0000313" key="1">
    <source>
        <dbReference type="EMBL" id="KAK4234744.1"/>
    </source>
</evidence>
<reference evidence="1" key="2">
    <citation type="submission" date="2023-05" db="EMBL/GenBank/DDBJ databases">
        <authorList>
            <consortium name="Lawrence Berkeley National Laboratory"/>
            <person name="Steindorff A."/>
            <person name="Hensen N."/>
            <person name="Bonometti L."/>
            <person name="Westerberg I."/>
            <person name="Brannstrom I.O."/>
            <person name="Guillou S."/>
            <person name="Cros-Aarteil S."/>
            <person name="Calhoun S."/>
            <person name="Haridas S."/>
            <person name="Kuo A."/>
            <person name="Mondo S."/>
            <person name="Pangilinan J."/>
            <person name="Riley R."/>
            <person name="Labutti K."/>
            <person name="Andreopoulos B."/>
            <person name="Lipzen A."/>
            <person name="Chen C."/>
            <person name="Yanf M."/>
            <person name="Daum C."/>
            <person name="Ng V."/>
            <person name="Clum A."/>
            <person name="Ohm R."/>
            <person name="Martin F."/>
            <person name="Silar P."/>
            <person name="Natvig D."/>
            <person name="Lalanne C."/>
            <person name="Gautier V."/>
            <person name="Ament-Velasquez S.L."/>
            <person name="Kruys A."/>
            <person name="Hutchinson M.I."/>
            <person name="Powell A.J."/>
            <person name="Barry K."/>
            <person name="Miller A.N."/>
            <person name="Grigoriev I.V."/>
            <person name="Debuchy R."/>
            <person name="Gladieux P."/>
            <person name="Thoren M.H."/>
            <person name="Johannesson H."/>
        </authorList>
    </citation>
    <scope>NUCLEOTIDE SEQUENCE</scope>
    <source>
        <strain evidence="1">CBS 532.94</strain>
    </source>
</reference>
<proteinExistence type="predicted"/>
<organism evidence="1 2">
    <name type="scientific">Achaetomium macrosporum</name>
    <dbReference type="NCBI Taxonomy" id="79813"/>
    <lineage>
        <taxon>Eukaryota</taxon>
        <taxon>Fungi</taxon>
        <taxon>Dikarya</taxon>
        <taxon>Ascomycota</taxon>
        <taxon>Pezizomycotina</taxon>
        <taxon>Sordariomycetes</taxon>
        <taxon>Sordariomycetidae</taxon>
        <taxon>Sordariales</taxon>
        <taxon>Chaetomiaceae</taxon>
        <taxon>Achaetomium</taxon>
    </lineage>
</organism>
<reference evidence="1" key="1">
    <citation type="journal article" date="2023" name="Mol. Phylogenet. Evol.">
        <title>Genome-scale phylogeny and comparative genomics of the fungal order Sordariales.</title>
        <authorList>
            <person name="Hensen N."/>
            <person name="Bonometti L."/>
            <person name="Westerberg I."/>
            <person name="Brannstrom I.O."/>
            <person name="Guillou S."/>
            <person name="Cros-Aarteil S."/>
            <person name="Calhoun S."/>
            <person name="Haridas S."/>
            <person name="Kuo A."/>
            <person name="Mondo S."/>
            <person name="Pangilinan J."/>
            <person name="Riley R."/>
            <person name="LaButti K."/>
            <person name="Andreopoulos B."/>
            <person name="Lipzen A."/>
            <person name="Chen C."/>
            <person name="Yan M."/>
            <person name="Daum C."/>
            <person name="Ng V."/>
            <person name="Clum A."/>
            <person name="Steindorff A."/>
            <person name="Ohm R.A."/>
            <person name="Martin F."/>
            <person name="Silar P."/>
            <person name="Natvig D.O."/>
            <person name="Lalanne C."/>
            <person name="Gautier V."/>
            <person name="Ament-Velasquez S.L."/>
            <person name="Kruys A."/>
            <person name="Hutchinson M.I."/>
            <person name="Powell A.J."/>
            <person name="Barry K."/>
            <person name="Miller A.N."/>
            <person name="Grigoriev I.V."/>
            <person name="Debuchy R."/>
            <person name="Gladieux P."/>
            <person name="Hiltunen Thoren M."/>
            <person name="Johannesson H."/>
        </authorList>
    </citation>
    <scope>NUCLEOTIDE SEQUENCE</scope>
    <source>
        <strain evidence="1">CBS 532.94</strain>
    </source>
</reference>
<evidence type="ECO:0000313" key="2">
    <source>
        <dbReference type="Proteomes" id="UP001303760"/>
    </source>
</evidence>
<dbReference type="PANTHER" id="PTHR37540">
    <property type="entry name" value="TRANSCRIPTION FACTOR (ACR-2), PUTATIVE-RELATED-RELATED"/>
    <property type="match status" value="1"/>
</dbReference>
<comment type="caution">
    <text evidence="1">The sequence shown here is derived from an EMBL/GenBank/DDBJ whole genome shotgun (WGS) entry which is preliminary data.</text>
</comment>
<dbReference type="AlphaFoldDB" id="A0AAN7C3K2"/>